<reference evidence="2" key="1">
    <citation type="journal article" date="2022" name="bioRxiv">
        <title>Sequencing and chromosome-scale assembly of the giantPleurodeles waltlgenome.</title>
        <authorList>
            <person name="Brown T."/>
            <person name="Elewa A."/>
            <person name="Iarovenko S."/>
            <person name="Subramanian E."/>
            <person name="Araus A.J."/>
            <person name="Petzold A."/>
            <person name="Susuki M."/>
            <person name="Suzuki K.-i.T."/>
            <person name="Hayashi T."/>
            <person name="Toyoda A."/>
            <person name="Oliveira C."/>
            <person name="Osipova E."/>
            <person name="Leigh N.D."/>
            <person name="Simon A."/>
            <person name="Yun M.H."/>
        </authorList>
    </citation>
    <scope>NUCLEOTIDE SEQUENCE</scope>
    <source>
        <strain evidence="2">20211129_DDA</strain>
        <tissue evidence="2">Liver</tissue>
    </source>
</reference>
<dbReference type="Proteomes" id="UP001066276">
    <property type="component" value="Chromosome 2_1"/>
</dbReference>
<protein>
    <submittedName>
        <fullName evidence="2">Uncharacterized protein</fullName>
    </submittedName>
</protein>
<evidence type="ECO:0000256" key="1">
    <source>
        <dbReference type="SAM" id="MobiDB-lite"/>
    </source>
</evidence>
<comment type="caution">
    <text evidence="2">The sequence shown here is derived from an EMBL/GenBank/DDBJ whole genome shotgun (WGS) entry which is preliminary data.</text>
</comment>
<gene>
    <name evidence="2" type="ORF">NDU88_007726</name>
</gene>
<feature type="region of interest" description="Disordered" evidence="1">
    <location>
        <begin position="139"/>
        <end position="169"/>
    </location>
</feature>
<name>A0AAV7VQJ7_PLEWA</name>
<sequence length="169" mass="18374">MEEGGHGPHLRTPPGRKVGGCHHILCEEGCQQRESRRPKTKLVSAVALPAKIILGPWTTSWGSAKKVRPGSGEGGPGTHPGAPMKQEKRREYHHTPSRQPVRPHINARLPAGRPAPQPYRDVRAMRGASGSGILELLRQHHLPERGVRVGPDTPTNEGSQGWAPRAALR</sequence>
<evidence type="ECO:0000313" key="2">
    <source>
        <dbReference type="EMBL" id="KAJ1203945.1"/>
    </source>
</evidence>
<accession>A0AAV7VQJ7</accession>
<feature type="compositionally biased region" description="Basic and acidic residues" evidence="1">
    <location>
        <begin position="85"/>
        <end position="94"/>
    </location>
</feature>
<dbReference type="EMBL" id="JANPWB010000003">
    <property type="protein sequence ID" value="KAJ1203945.1"/>
    <property type="molecule type" value="Genomic_DNA"/>
</dbReference>
<dbReference type="AlphaFoldDB" id="A0AAV7VQJ7"/>
<organism evidence="2 3">
    <name type="scientific">Pleurodeles waltl</name>
    <name type="common">Iberian ribbed newt</name>
    <dbReference type="NCBI Taxonomy" id="8319"/>
    <lineage>
        <taxon>Eukaryota</taxon>
        <taxon>Metazoa</taxon>
        <taxon>Chordata</taxon>
        <taxon>Craniata</taxon>
        <taxon>Vertebrata</taxon>
        <taxon>Euteleostomi</taxon>
        <taxon>Amphibia</taxon>
        <taxon>Batrachia</taxon>
        <taxon>Caudata</taxon>
        <taxon>Salamandroidea</taxon>
        <taxon>Salamandridae</taxon>
        <taxon>Pleurodelinae</taxon>
        <taxon>Pleurodeles</taxon>
    </lineage>
</organism>
<proteinExistence type="predicted"/>
<feature type="region of interest" description="Disordered" evidence="1">
    <location>
        <begin position="60"/>
        <end position="119"/>
    </location>
</feature>
<keyword evidence="3" id="KW-1185">Reference proteome</keyword>
<evidence type="ECO:0000313" key="3">
    <source>
        <dbReference type="Proteomes" id="UP001066276"/>
    </source>
</evidence>